<dbReference type="SUPFAM" id="SSF82693">
    <property type="entry name" value="Multidrug efflux transporter AcrB pore domain, PN1, PN2, PC1 and PC2 subdomains"/>
    <property type="match status" value="3"/>
</dbReference>
<dbReference type="Gene3D" id="3.30.70.1430">
    <property type="entry name" value="Multidrug efflux transporter AcrB pore domain"/>
    <property type="match status" value="2"/>
</dbReference>
<feature type="transmembrane region" description="Helical" evidence="1">
    <location>
        <begin position="12"/>
        <end position="30"/>
    </location>
</feature>
<feature type="transmembrane region" description="Helical" evidence="1">
    <location>
        <begin position="962"/>
        <end position="985"/>
    </location>
</feature>
<keyword evidence="1" id="KW-0472">Membrane</keyword>
<dbReference type="PANTHER" id="PTHR32063:SF18">
    <property type="entry name" value="CATION EFFLUX SYSTEM PROTEIN"/>
    <property type="match status" value="1"/>
</dbReference>
<dbReference type="PANTHER" id="PTHR32063">
    <property type="match status" value="1"/>
</dbReference>
<feature type="transmembrane region" description="Helical" evidence="1">
    <location>
        <begin position="465"/>
        <end position="484"/>
    </location>
</feature>
<dbReference type="Proteomes" id="UP000729733">
    <property type="component" value="Unassembled WGS sequence"/>
</dbReference>
<dbReference type="SUPFAM" id="SSF82714">
    <property type="entry name" value="Multidrug efflux transporter AcrB TolC docking domain, DN and DC subdomains"/>
    <property type="match status" value="2"/>
</dbReference>
<dbReference type="RefSeq" id="WP_229638866.1">
    <property type="nucleotide sequence ID" value="NZ_JADWDC010000004.1"/>
</dbReference>
<feature type="transmembrane region" description="Helical" evidence="1">
    <location>
        <begin position="524"/>
        <end position="543"/>
    </location>
</feature>
<feature type="transmembrane region" description="Helical" evidence="1">
    <location>
        <begin position="861"/>
        <end position="882"/>
    </location>
</feature>
<dbReference type="Gene3D" id="3.30.2090.10">
    <property type="entry name" value="Multidrug efflux transporter AcrB TolC docking domain, DN and DC subdomains"/>
    <property type="match status" value="2"/>
</dbReference>
<feature type="transmembrane region" description="Helical" evidence="1">
    <location>
        <begin position="391"/>
        <end position="409"/>
    </location>
</feature>
<sequence>MLTLLYRNSRLLALTVILILVWGISSYLALPRLEDPELVSRNAVIKTFIGGADAKRVEALITNKIEEKLTEIEEIDNYQSTSSAGSSIISVELEDSTEKEEVEKVWAQVLNKIDQVKPELPSEASEPELEKIKVKAFALITSIIWQQDNDPNYSILNRQAEVLKERLSNISGTEEVELFGLQPEEVLVELNQGAIALYNLSVSDISHQIEQSDSKVSAGRISSNQSNLAIEVAGELDTVDRVKNIPLISSDGAKLIRLQDVATVTKGVVAPANELSVISDRPGVTLAVHVDPEARLNVWIEDANKILDEYGDQLPQGIKLKTIIDQSNYVSERINNLILNLLFGGALVFIVTTVMMGWRSATIVGICLPLCILMVFGWMNVMSIPLHQMSITGLIVALGILIDNAIVMVDEVNERLRRGLKPIGAIKSSISYLFVPLFSSTITTVLAFLPIALLPGPTGEFVSTIAISVILAVCSSFLLAMLVMPTLTVKLYKQETIYQQYWWQTGISLPSLTRWYKKTIKWSTARPVLGICLALFLPLMGFLNVGSLRQQFFPAADRDQLQIQLELPAATAIAQTQEITKKVRKSLLKFENIRDVHWFIGRSVPRFYYNIAGDREQESNYAQAIVQLDSFATSNLAKDIQALLDRSFPTARILVRQLEQGPPFDAPVEMRIYGSNLNQLKRLGEKARNILLEVDNITHTRASLAEVIPQIKIELDEEEVVLAGLDRRAIASQIQSNFTGATGGSILEANQELPVRVRLSDSQRASNINSLNLLPNFNRSDGEMTDISLSSLGRTSLKPELAQITRYNGKRVNVVQGFLTPGILPEEALSNFEEKLKEANWQLPGGYSFEFGGEEEEKEDALSGLVSTIGVLVIMMIATLVLSLNSFRLAAVIGVVAIASFGLGLFSIWLFDYPFGFNPIVGTVGLIGVAINDSIVVLSAIGQHSEAKKGNKKAIREVVLKSTRHVVTTTLTTAVGFVPLLLVGGEFWPPLAVAIAGGVIGATFLALYLIPAAYLVVIPGKGKRLAYLPCAEPLETS</sequence>
<evidence type="ECO:0000313" key="3">
    <source>
        <dbReference type="Proteomes" id="UP000729733"/>
    </source>
</evidence>
<evidence type="ECO:0000256" key="1">
    <source>
        <dbReference type="SAM" id="Phobius"/>
    </source>
</evidence>
<organism evidence="2 3">
    <name type="scientific">Waterburya agarophytonicola KI4</name>
    <dbReference type="NCBI Taxonomy" id="2874699"/>
    <lineage>
        <taxon>Bacteria</taxon>
        <taxon>Bacillati</taxon>
        <taxon>Cyanobacteriota</taxon>
        <taxon>Cyanophyceae</taxon>
        <taxon>Pleurocapsales</taxon>
        <taxon>Hyellaceae</taxon>
        <taxon>Waterburya</taxon>
        <taxon>Waterburya agarophytonicola</taxon>
    </lineage>
</organism>
<protein>
    <submittedName>
        <fullName evidence="2">Efflux RND transporter permease subunit</fullName>
    </submittedName>
</protein>
<dbReference type="EMBL" id="JADWDC010000004">
    <property type="protein sequence ID" value="MCC0175867.1"/>
    <property type="molecule type" value="Genomic_DNA"/>
</dbReference>
<accession>A0A964BNC2</accession>
<keyword evidence="3" id="KW-1185">Reference proteome</keyword>
<evidence type="ECO:0000313" key="2">
    <source>
        <dbReference type="EMBL" id="MCC0175867.1"/>
    </source>
</evidence>
<feature type="transmembrane region" description="Helical" evidence="1">
    <location>
        <begin position="917"/>
        <end position="941"/>
    </location>
</feature>
<dbReference type="SUPFAM" id="SSF82866">
    <property type="entry name" value="Multidrug efflux transporter AcrB transmembrane domain"/>
    <property type="match status" value="2"/>
</dbReference>
<comment type="caution">
    <text evidence="2">The sequence shown here is derived from an EMBL/GenBank/DDBJ whole genome shotgun (WGS) entry which is preliminary data.</text>
</comment>
<gene>
    <name evidence="2" type="ORF">I4641_02575</name>
</gene>
<dbReference type="Pfam" id="PF00873">
    <property type="entry name" value="ACR_tran"/>
    <property type="match status" value="1"/>
</dbReference>
<dbReference type="InterPro" id="IPR001036">
    <property type="entry name" value="Acrflvin-R"/>
</dbReference>
<reference evidence="2" key="1">
    <citation type="journal article" date="2021" name="Antonie Van Leeuwenhoek">
        <title>Draft genome and description of Waterburya agarophytonicola gen. nov. sp. nov. (Pleurocapsales, Cyanobacteria): a seaweed symbiont.</title>
        <authorList>
            <person name="Bonthond G."/>
            <person name="Shalygin S."/>
            <person name="Bayer T."/>
            <person name="Weinberger F."/>
        </authorList>
    </citation>
    <scope>NUCLEOTIDE SEQUENCE</scope>
    <source>
        <strain evidence="2">KI4</strain>
    </source>
</reference>
<feature type="transmembrane region" description="Helical" evidence="1">
    <location>
        <begin position="889"/>
        <end position="911"/>
    </location>
</feature>
<proteinExistence type="predicted"/>
<dbReference type="InterPro" id="IPR027463">
    <property type="entry name" value="AcrB_DN_DC_subdom"/>
</dbReference>
<dbReference type="GO" id="GO:0042910">
    <property type="term" value="F:xenobiotic transmembrane transporter activity"/>
    <property type="evidence" value="ECO:0007669"/>
    <property type="project" value="TreeGrafter"/>
</dbReference>
<dbReference type="Gene3D" id="3.30.70.1320">
    <property type="entry name" value="Multidrug efflux transporter AcrB pore domain like"/>
    <property type="match status" value="1"/>
</dbReference>
<dbReference type="GO" id="GO:0005886">
    <property type="term" value="C:plasma membrane"/>
    <property type="evidence" value="ECO:0007669"/>
    <property type="project" value="TreeGrafter"/>
</dbReference>
<dbReference type="Gene3D" id="3.30.70.1440">
    <property type="entry name" value="Multidrug efflux transporter AcrB pore domain"/>
    <property type="match status" value="1"/>
</dbReference>
<dbReference type="Gene3D" id="1.20.1640.10">
    <property type="entry name" value="Multidrug efflux transporter AcrB transmembrane domain"/>
    <property type="match status" value="2"/>
</dbReference>
<dbReference type="PRINTS" id="PR00702">
    <property type="entry name" value="ACRIFLAVINRP"/>
</dbReference>
<feature type="transmembrane region" description="Helical" evidence="1">
    <location>
        <begin position="361"/>
        <end position="379"/>
    </location>
</feature>
<feature type="transmembrane region" description="Helical" evidence="1">
    <location>
        <begin position="337"/>
        <end position="354"/>
    </location>
</feature>
<feature type="transmembrane region" description="Helical" evidence="1">
    <location>
        <begin position="991"/>
        <end position="1017"/>
    </location>
</feature>
<keyword evidence="1" id="KW-1133">Transmembrane helix</keyword>
<feature type="transmembrane region" description="Helical" evidence="1">
    <location>
        <begin position="430"/>
        <end position="453"/>
    </location>
</feature>
<name>A0A964BNC2_9CYAN</name>
<keyword evidence="1" id="KW-0812">Transmembrane</keyword>
<dbReference type="AlphaFoldDB" id="A0A964BNC2"/>